<reference evidence="7" key="1">
    <citation type="journal article" date="2014" name="Nat. Genet.">
        <title>Genome and transcriptome of the porcine whipworm Trichuris suis.</title>
        <authorList>
            <person name="Jex A.R."/>
            <person name="Nejsum P."/>
            <person name="Schwarz E.M."/>
            <person name="Hu L."/>
            <person name="Young N.D."/>
            <person name="Hall R.S."/>
            <person name="Korhonen P.K."/>
            <person name="Liao S."/>
            <person name="Thamsborg S."/>
            <person name="Xia J."/>
            <person name="Xu P."/>
            <person name="Wang S."/>
            <person name="Scheerlinck J.P."/>
            <person name="Hofmann A."/>
            <person name="Sternberg P.W."/>
            <person name="Wang J."/>
            <person name="Gasser R.B."/>
        </authorList>
    </citation>
    <scope>NUCLEOTIDE SEQUENCE [LARGE SCALE GENOMIC DNA]</scope>
    <source>
        <strain evidence="7">DCEP-RM93F</strain>
    </source>
</reference>
<dbReference type="PRINTS" id="PR00043">
    <property type="entry name" value="LEUZIPPRJUN"/>
</dbReference>
<sequence>MNSDASLYTDRCCSPMNVQHTANYGSKGTNASSESSKTPYKASRSSPDSSVQFTGIKDVQERKRALTLDFSDSKSIRKTLDTQEVLQFLGLSSPDFERFLSQNVAVVSQTPTPTQFFYPKNVTAEQEQYARGFIDALNQIHQMRGFVPMSNLMSPGFVSNTVAQADKEDAKPLLGAFQEQFLALATTARSPVTSDNNSAPAACASGSVSTKSNGSAPVSSTSGYPVTATSPGRVPSRSTFDTSPQSTTSFSSTSSTGASCQFQRAKLHCRRPLAKPSSRHFKTATVKSACSVENKTNVNNTVPSTSPRQVVKSELMDFPMTFEFENNYMMSTTQVTVDGVANSGDFLVPAGAVSAVTLHNSPRTVSVPPNVILRNPVQQRQQTGSCFVPQLEQLPVASTSVHSAAPVSSCPNVRSNRAAASLPKVGAERASAKSIETFSCANALPSNADVACSSLASTAFASGISPIDPDLQERIKLERKRARNRIAATKCRRRKIEKINELESRVCEISAQNKAMVQRIDLLRVDVTRLRETVRKHRMNGCVFNDEIVRSEAAKEDGLGC</sequence>
<dbReference type="AlphaFoldDB" id="A0A085NKU8"/>
<evidence type="ECO:0000259" key="6">
    <source>
        <dbReference type="PROSITE" id="PS50217"/>
    </source>
</evidence>
<feature type="compositionally biased region" description="Polar residues" evidence="5">
    <location>
        <begin position="190"/>
        <end position="199"/>
    </location>
</feature>
<dbReference type="PROSITE" id="PS50217">
    <property type="entry name" value="BZIP"/>
    <property type="match status" value="1"/>
</dbReference>
<dbReference type="InterPro" id="IPR005643">
    <property type="entry name" value="JNK"/>
</dbReference>
<feature type="compositionally biased region" description="Polar residues" evidence="5">
    <location>
        <begin position="206"/>
        <end position="230"/>
    </location>
</feature>
<dbReference type="InterPro" id="IPR046347">
    <property type="entry name" value="bZIP_sf"/>
</dbReference>
<evidence type="ECO:0000313" key="7">
    <source>
        <dbReference type="EMBL" id="KFD70094.1"/>
    </source>
</evidence>
<dbReference type="GO" id="GO:0005667">
    <property type="term" value="C:transcription regulator complex"/>
    <property type="evidence" value="ECO:0007669"/>
    <property type="project" value="TreeGrafter"/>
</dbReference>
<evidence type="ECO:0000256" key="1">
    <source>
        <dbReference type="ARBA" id="ARBA00006882"/>
    </source>
</evidence>
<keyword evidence="4" id="KW-0804">Transcription</keyword>
<dbReference type="EMBL" id="KL367490">
    <property type="protein sequence ID" value="KFD70094.1"/>
    <property type="molecule type" value="Genomic_DNA"/>
</dbReference>
<dbReference type="GO" id="GO:0000978">
    <property type="term" value="F:RNA polymerase II cis-regulatory region sequence-specific DNA binding"/>
    <property type="evidence" value="ECO:0007669"/>
    <property type="project" value="TreeGrafter"/>
</dbReference>
<keyword evidence="3" id="KW-0238">DNA-binding</keyword>
<feature type="region of interest" description="Disordered" evidence="5">
    <location>
        <begin position="190"/>
        <end position="256"/>
    </location>
</feature>
<dbReference type="InterPro" id="IPR004827">
    <property type="entry name" value="bZIP"/>
</dbReference>
<dbReference type="GO" id="GO:0000981">
    <property type="term" value="F:DNA-binding transcription factor activity, RNA polymerase II-specific"/>
    <property type="evidence" value="ECO:0007669"/>
    <property type="project" value="TreeGrafter"/>
</dbReference>
<evidence type="ECO:0000256" key="4">
    <source>
        <dbReference type="ARBA" id="ARBA00023163"/>
    </source>
</evidence>
<organism evidence="7">
    <name type="scientific">Trichuris suis</name>
    <name type="common">pig whipworm</name>
    <dbReference type="NCBI Taxonomy" id="68888"/>
    <lineage>
        <taxon>Eukaryota</taxon>
        <taxon>Metazoa</taxon>
        <taxon>Ecdysozoa</taxon>
        <taxon>Nematoda</taxon>
        <taxon>Enoplea</taxon>
        <taxon>Dorylaimia</taxon>
        <taxon>Trichinellida</taxon>
        <taxon>Trichuridae</taxon>
        <taxon>Trichuris</taxon>
    </lineage>
</organism>
<feature type="domain" description="BZIP" evidence="6">
    <location>
        <begin position="474"/>
        <end position="537"/>
    </location>
</feature>
<dbReference type="PANTHER" id="PTHR11462">
    <property type="entry name" value="JUN TRANSCRIPTION FACTOR-RELATED"/>
    <property type="match status" value="1"/>
</dbReference>
<dbReference type="GO" id="GO:0042127">
    <property type="term" value="P:regulation of cell population proliferation"/>
    <property type="evidence" value="ECO:0007669"/>
    <property type="project" value="TreeGrafter"/>
</dbReference>
<gene>
    <name evidence="7" type="ORF">M514_02253</name>
</gene>
<dbReference type="Proteomes" id="UP000030758">
    <property type="component" value="Unassembled WGS sequence"/>
</dbReference>
<accession>A0A085NKU8</accession>
<evidence type="ECO:0000256" key="3">
    <source>
        <dbReference type="ARBA" id="ARBA00023125"/>
    </source>
</evidence>
<name>A0A085NKU8_9BILA</name>
<dbReference type="InterPro" id="IPR002112">
    <property type="entry name" value="Leuzip_Jun"/>
</dbReference>
<comment type="similarity">
    <text evidence="1">Belongs to the bZIP family. Jun subfamily.</text>
</comment>
<evidence type="ECO:0000256" key="2">
    <source>
        <dbReference type="ARBA" id="ARBA00023015"/>
    </source>
</evidence>
<dbReference type="InterPro" id="IPR050946">
    <property type="entry name" value="AP-1_TF_bZIP"/>
</dbReference>
<dbReference type="PROSITE" id="PS00036">
    <property type="entry name" value="BZIP_BASIC"/>
    <property type="match status" value="1"/>
</dbReference>
<dbReference type="SMART" id="SM00338">
    <property type="entry name" value="BRLZ"/>
    <property type="match status" value="1"/>
</dbReference>
<feature type="compositionally biased region" description="Low complexity" evidence="5">
    <location>
        <begin position="238"/>
        <end position="256"/>
    </location>
</feature>
<dbReference type="CDD" id="cd14696">
    <property type="entry name" value="bZIP_Jun"/>
    <property type="match status" value="1"/>
</dbReference>
<dbReference type="Pfam" id="PF00170">
    <property type="entry name" value="bZIP_1"/>
    <property type="match status" value="1"/>
</dbReference>
<dbReference type="PANTHER" id="PTHR11462:SF35">
    <property type="entry name" value="TRANSCRIPTION FACTOR JRA"/>
    <property type="match status" value="1"/>
</dbReference>
<keyword evidence="2" id="KW-0805">Transcription regulation</keyword>
<dbReference type="SUPFAM" id="SSF57959">
    <property type="entry name" value="Leucine zipper domain"/>
    <property type="match status" value="1"/>
</dbReference>
<proteinExistence type="inferred from homology"/>
<dbReference type="Pfam" id="PF03957">
    <property type="entry name" value="Jun"/>
    <property type="match status" value="1"/>
</dbReference>
<evidence type="ECO:0000256" key="5">
    <source>
        <dbReference type="SAM" id="MobiDB-lite"/>
    </source>
</evidence>
<protein>
    <recommendedName>
        <fullName evidence="6">BZIP domain-containing protein</fullName>
    </recommendedName>
</protein>
<dbReference type="Gene3D" id="1.20.5.170">
    <property type="match status" value="1"/>
</dbReference>
<dbReference type="GO" id="GO:0051726">
    <property type="term" value="P:regulation of cell cycle"/>
    <property type="evidence" value="ECO:0007669"/>
    <property type="project" value="TreeGrafter"/>
</dbReference>
<feature type="region of interest" description="Disordered" evidence="5">
    <location>
        <begin position="23"/>
        <end position="53"/>
    </location>
</feature>